<evidence type="ECO:0000256" key="6">
    <source>
        <dbReference type="SAM" id="SignalP"/>
    </source>
</evidence>
<dbReference type="InterPro" id="IPR036734">
    <property type="entry name" value="Neur_chan_lig-bd_sf"/>
</dbReference>
<keyword evidence="4 5" id="KW-0472">Membrane</keyword>
<evidence type="ECO:0000256" key="3">
    <source>
        <dbReference type="ARBA" id="ARBA00022989"/>
    </source>
</evidence>
<dbReference type="GO" id="GO:0004888">
    <property type="term" value="F:transmembrane signaling receptor activity"/>
    <property type="evidence" value="ECO:0007669"/>
    <property type="project" value="InterPro"/>
</dbReference>
<feature type="transmembrane region" description="Helical" evidence="5">
    <location>
        <begin position="252"/>
        <end position="274"/>
    </location>
</feature>
<dbReference type="Pfam" id="PF02931">
    <property type="entry name" value="Neur_chan_LBD"/>
    <property type="match status" value="1"/>
</dbReference>
<dbReference type="GO" id="GO:0016020">
    <property type="term" value="C:membrane"/>
    <property type="evidence" value="ECO:0007669"/>
    <property type="project" value="UniProtKB-SubCell"/>
</dbReference>
<feature type="transmembrane region" description="Helical" evidence="5">
    <location>
        <begin position="312"/>
        <end position="334"/>
    </location>
</feature>
<keyword evidence="3 5" id="KW-1133">Transmembrane helix</keyword>
<proteinExistence type="predicted"/>
<dbReference type="PRINTS" id="PR00252">
    <property type="entry name" value="NRIONCHANNEL"/>
</dbReference>
<protein>
    <recommendedName>
        <fullName evidence="7">Neurotransmitter-gated ion-channel ligand-binding domain-containing protein</fullName>
    </recommendedName>
</protein>
<dbReference type="Gene3D" id="2.70.170.10">
    <property type="entry name" value="Neurotransmitter-gated ion-channel ligand-binding domain"/>
    <property type="match status" value="1"/>
</dbReference>
<dbReference type="CDD" id="cd18989">
    <property type="entry name" value="LGIC_ECD_cation"/>
    <property type="match status" value="1"/>
</dbReference>
<evidence type="ECO:0000256" key="5">
    <source>
        <dbReference type="SAM" id="Phobius"/>
    </source>
</evidence>
<organism evidence="8 9">
    <name type="scientific">Ladona fulva</name>
    <name type="common">Scarce chaser dragonfly</name>
    <name type="synonym">Libellula fulva</name>
    <dbReference type="NCBI Taxonomy" id="123851"/>
    <lineage>
        <taxon>Eukaryota</taxon>
        <taxon>Metazoa</taxon>
        <taxon>Ecdysozoa</taxon>
        <taxon>Arthropoda</taxon>
        <taxon>Hexapoda</taxon>
        <taxon>Insecta</taxon>
        <taxon>Pterygota</taxon>
        <taxon>Palaeoptera</taxon>
        <taxon>Odonata</taxon>
        <taxon>Epiprocta</taxon>
        <taxon>Anisoptera</taxon>
        <taxon>Libelluloidea</taxon>
        <taxon>Libellulidae</taxon>
        <taxon>Ladona</taxon>
    </lineage>
</organism>
<accession>A0A8K0KGC6</accession>
<reference evidence="8" key="1">
    <citation type="submission" date="2013-04" db="EMBL/GenBank/DDBJ databases">
        <authorList>
            <person name="Qu J."/>
            <person name="Murali S.C."/>
            <person name="Bandaranaike D."/>
            <person name="Bellair M."/>
            <person name="Blankenburg K."/>
            <person name="Chao H."/>
            <person name="Dinh H."/>
            <person name="Doddapaneni H."/>
            <person name="Downs B."/>
            <person name="Dugan-Rocha S."/>
            <person name="Elkadiri S."/>
            <person name="Gnanaolivu R.D."/>
            <person name="Hernandez B."/>
            <person name="Javaid M."/>
            <person name="Jayaseelan J.C."/>
            <person name="Lee S."/>
            <person name="Li M."/>
            <person name="Ming W."/>
            <person name="Munidasa M."/>
            <person name="Muniz J."/>
            <person name="Nguyen L."/>
            <person name="Ongeri F."/>
            <person name="Osuji N."/>
            <person name="Pu L.-L."/>
            <person name="Puazo M."/>
            <person name="Qu C."/>
            <person name="Quiroz J."/>
            <person name="Raj R."/>
            <person name="Weissenberger G."/>
            <person name="Xin Y."/>
            <person name="Zou X."/>
            <person name="Han Y."/>
            <person name="Richards S."/>
            <person name="Worley K."/>
            <person name="Muzny D."/>
            <person name="Gibbs R."/>
        </authorList>
    </citation>
    <scope>NUCLEOTIDE SEQUENCE</scope>
    <source>
        <strain evidence="8">Sampled in the wild</strain>
    </source>
</reference>
<dbReference type="InterPro" id="IPR006202">
    <property type="entry name" value="Neur_chan_lig-bd"/>
</dbReference>
<dbReference type="EMBL" id="KZ308838">
    <property type="protein sequence ID" value="KAG8234691.1"/>
    <property type="molecule type" value="Genomic_DNA"/>
</dbReference>
<feature type="transmembrane region" description="Helical" evidence="5">
    <location>
        <begin position="281"/>
        <end position="300"/>
    </location>
</feature>
<feature type="signal peptide" evidence="6">
    <location>
        <begin position="1"/>
        <end position="27"/>
    </location>
</feature>
<sequence>MSPSDSMPYKILIFYTLITFCTWLAQGEPGKCRDGITKNITPHQLLRQDLFCSYDKESRPVIDFHKNVTVDLKLFVKFFVFDEHKNVLEVHAWLAMSWTDEGLKWNPPDYSNINVLHVKDYDIWMPDISIYNSGNMETNGAWDYTHCVVYSTGIVLCVPTLKWSAQCKANLQQWPFDQQNCTMTIGSWSQSGEQLDINLKDQGIGLEDFASNREWELLKSSAKKEVTKYSSAPNSTYQSIDFHFHIKRHADAYAATVIIPSLAIALLTLGSYWLDPNKSNRLAACCISTLCHCLYLQYLGLKLPVNGTMTPIIILLYRDSLIITSMALVLAVVVERMSSSSNDTSATSAAIPAWLDRFVGVVLDHKAVQLLLLGKFDSKRGDGTSLMENGTQSNEGKQNKDWFILVTIINRLGFLVSLITYFILYIALIPKY</sequence>
<dbReference type="InterPro" id="IPR006201">
    <property type="entry name" value="Neur_channel"/>
</dbReference>
<dbReference type="SUPFAM" id="SSF63712">
    <property type="entry name" value="Nicotinic receptor ligand binding domain-like"/>
    <property type="match status" value="1"/>
</dbReference>
<comment type="caution">
    <text evidence="8">The sequence shown here is derived from an EMBL/GenBank/DDBJ whole genome shotgun (WGS) entry which is preliminary data.</text>
</comment>
<dbReference type="InterPro" id="IPR036719">
    <property type="entry name" value="Neuro-gated_channel_TM_sf"/>
</dbReference>
<keyword evidence="2 5" id="KW-0812">Transmembrane</keyword>
<dbReference type="FunFam" id="2.70.170.10:FF:000028">
    <property type="entry name" value="AcetylCholine Receptor"/>
    <property type="match status" value="1"/>
</dbReference>
<evidence type="ECO:0000256" key="2">
    <source>
        <dbReference type="ARBA" id="ARBA00022692"/>
    </source>
</evidence>
<dbReference type="Gene3D" id="1.20.58.390">
    <property type="entry name" value="Neurotransmitter-gated ion-channel transmembrane domain"/>
    <property type="match status" value="1"/>
</dbReference>
<keyword evidence="9" id="KW-1185">Reference proteome</keyword>
<feature type="transmembrane region" description="Helical" evidence="5">
    <location>
        <begin position="402"/>
        <end position="428"/>
    </location>
</feature>
<evidence type="ECO:0000256" key="4">
    <source>
        <dbReference type="ARBA" id="ARBA00023136"/>
    </source>
</evidence>
<evidence type="ECO:0000313" key="8">
    <source>
        <dbReference type="EMBL" id="KAG8234691.1"/>
    </source>
</evidence>
<dbReference type="OrthoDB" id="410315at2759"/>
<evidence type="ECO:0000313" key="9">
    <source>
        <dbReference type="Proteomes" id="UP000792457"/>
    </source>
</evidence>
<dbReference type="SUPFAM" id="SSF90112">
    <property type="entry name" value="Neurotransmitter-gated ion-channel transmembrane pore"/>
    <property type="match status" value="1"/>
</dbReference>
<keyword evidence="6" id="KW-0732">Signal</keyword>
<dbReference type="PANTHER" id="PTHR18945">
    <property type="entry name" value="NEUROTRANSMITTER GATED ION CHANNEL"/>
    <property type="match status" value="1"/>
</dbReference>
<gene>
    <name evidence="8" type="ORF">J437_LFUL015345</name>
</gene>
<evidence type="ECO:0000256" key="1">
    <source>
        <dbReference type="ARBA" id="ARBA00004141"/>
    </source>
</evidence>
<evidence type="ECO:0000259" key="7">
    <source>
        <dbReference type="Pfam" id="PF02931"/>
    </source>
</evidence>
<dbReference type="GO" id="GO:0005230">
    <property type="term" value="F:extracellular ligand-gated monoatomic ion channel activity"/>
    <property type="evidence" value="ECO:0007669"/>
    <property type="project" value="InterPro"/>
</dbReference>
<name>A0A8K0KGC6_LADFU</name>
<dbReference type="AlphaFoldDB" id="A0A8K0KGC6"/>
<dbReference type="InterPro" id="IPR038050">
    <property type="entry name" value="Neuro_actylchol_rec"/>
</dbReference>
<comment type="subcellular location">
    <subcellularLocation>
        <location evidence="1">Membrane</location>
        <topology evidence="1">Multi-pass membrane protein</topology>
    </subcellularLocation>
</comment>
<feature type="chain" id="PRO_5035424690" description="Neurotransmitter-gated ion-channel ligand-binding domain-containing protein" evidence="6">
    <location>
        <begin position="28"/>
        <end position="432"/>
    </location>
</feature>
<feature type="domain" description="Neurotransmitter-gated ion-channel ligand-binding" evidence="7">
    <location>
        <begin position="46"/>
        <end position="249"/>
    </location>
</feature>
<dbReference type="Proteomes" id="UP000792457">
    <property type="component" value="Unassembled WGS sequence"/>
</dbReference>
<reference evidence="8" key="2">
    <citation type="submission" date="2017-10" db="EMBL/GenBank/DDBJ databases">
        <title>Ladona fulva Genome sequencing and assembly.</title>
        <authorList>
            <person name="Murali S."/>
            <person name="Richards S."/>
            <person name="Bandaranaike D."/>
            <person name="Bellair M."/>
            <person name="Blankenburg K."/>
            <person name="Chao H."/>
            <person name="Dinh H."/>
            <person name="Doddapaneni H."/>
            <person name="Dugan-Rocha S."/>
            <person name="Elkadiri S."/>
            <person name="Gnanaolivu R."/>
            <person name="Hernandez B."/>
            <person name="Skinner E."/>
            <person name="Javaid M."/>
            <person name="Lee S."/>
            <person name="Li M."/>
            <person name="Ming W."/>
            <person name="Munidasa M."/>
            <person name="Muniz J."/>
            <person name="Nguyen L."/>
            <person name="Hughes D."/>
            <person name="Osuji N."/>
            <person name="Pu L.-L."/>
            <person name="Puazo M."/>
            <person name="Qu C."/>
            <person name="Quiroz J."/>
            <person name="Raj R."/>
            <person name="Weissenberger G."/>
            <person name="Xin Y."/>
            <person name="Zou X."/>
            <person name="Han Y."/>
            <person name="Worley K."/>
            <person name="Muzny D."/>
            <person name="Gibbs R."/>
        </authorList>
    </citation>
    <scope>NUCLEOTIDE SEQUENCE</scope>
    <source>
        <strain evidence="8">Sampled in the wild</strain>
    </source>
</reference>